<dbReference type="AlphaFoldDB" id="A0AAD1T8F9"/>
<dbReference type="SMART" id="SM00033">
    <property type="entry name" value="CH"/>
    <property type="match status" value="1"/>
</dbReference>
<protein>
    <submittedName>
        <fullName evidence="6">Smoothelin 1</fullName>
    </submittedName>
</protein>
<dbReference type="PROSITE" id="PS50021">
    <property type="entry name" value="CH"/>
    <property type="match status" value="1"/>
</dbReference>
<feature type="domain" description="Calponin-homology (CH)" evidence="5">
    <location>
        <begin position="269"/>
        <end position="375"/>
    </location>
</feature>
<dbReference type="EMBL" id="OW240922">
    <property type="protein sequence ID" value="CAH2321502.1"/>
    <property type="molecule type" value="Genomic_DNA"/>
</dbReference>
<dbReference type="SUPFAM" id="SSF47576">
    <property type="entry name" value="Calponin-homology domain, CH-domain"/>
    <property type="match status" value="1"/>
</dbReference>
<evidence type="ECO:0000256" key="3">
    <source>
        <dbReference type="ARBA" id="ARBA00061655"/>
    </source>
</evidence>
<evidence type="ECO:0000259" key="5">
    <source>
        <dbReference type="PROSITE" id="PS50021"/>
    </source>
</evidence>
<gene>
    <name evidence="6" type="ORF">PECUL_23A013659</name>
</gene>
<dbReference type="InterPro" id="IPR001715">
    <property type="entry name" value="CH_dom"/>
</dbReference>
<keyword evidence="2" id="KW-0175">Coiled coil</keyword>
<feature type="region of interest" description="Disordered" evidence="4">
    <location>
        <begin position="1"/>
        <end position="259"/>
    </location>
</feature>
<dbReference type="PANTHER" id="PTHR23167:SF45">
    <property type="entry name" value="SMOOTHELIN-LIKE PROTEIN 1"/>
    <property type="match status" value="1"/>
</dbReference>
<sequence>MVEEQLHPSAMQDLETDDSALQSNENEEKKLKEEDVSMKDVPVHEGKPLEHCDTVSLVHKGTGDAIDDKVEIKEETSPEVEETPPSNNETTQITDKGTSSIEEDKTEDEKSTNNKVASAVDVETHEKTPEKDIEEDQSCKDKETESSDGKTESKEGRECTDGETQSKEDGTKSTNNKVASAVGVETHEKTPEKDIEDDQSCKDKETESSDGKTESKEGRECTDGETQSKEDGTKQTLDDNKESGSASNETNRVATSGVRVQRSTSCGASAVKNMLLDWCRAKTRDHQGVEIQNFSSSWSSGLAFCALIHAFFPDAFDYDSLDPKNRRGNFQLAFSTAEQLADCPPLLDVEDMVHMKVPDSKCVYTYVQELYRSLVSKGLVKTKKA</sequence>
<feature type="compositionally biased region" description="Basic and acidic residues" evidence="4">
    <location>
        <begin position="185"/>
        <end position="242"/>
    </location>
</feature>
<feature type="compositionally biased region" description="Basic and acidic residues" evidence="4">
    <location>
        <begin position="26"/>
        <end position="53"/>
    </location>
</feature>
<feature type="compositionally biased region" description="Polar residues" evidence="4">
    <location>
        <begin position="243"/>
        <end position="254"/>
    </location>
</feature>
<evidence type="ECO:0000256" key="1">
    <source>
        <dbReference type="ARBA" id="ARBA00022553"/>
    </source>
</evidence>
<proteinExistence type="inferred from homology"/>
<accession>A0AAD1T8F9</accession>
<dbReference type="PANTHER" id="PTHR23167">
    <property type="entry name" value="CALPONIN HOMOLOGY DOMAIN-CONTAINING PROTEIN DDB_G0272472-RELATED"/>
    <property type="match status" value="1"/>
</dbReference>
<organism evidence="6 7">
    <name type="scientific">Pelobates cultripes</name>
    <name type="common">Western spadefoot toad</name>
    <dbReference type="NCBI Taxonomy" id="61616"/>
    <lineage>
        <taxon>Eukaryota</taxon>
        <taxon>Metazoa</taxon>
        <taxon>Chordata</taxon>
        <taxon>Craniata</taxon>
        <taxon>Vertebrata</taxon>
        <taxon>Euteleostomi</taxon>
        <taxon>Amphibia</taxon>
        <taxon>Batrachia</taxon>
        <taxon>Anura</taxon>
        <taxon>Pelobatoidea</taxon>
        <taxon>Pelobatidae</taxon>
        <taxon>Pelobates</taxon>
    </lineage>
</organism>
<feature type="compositionally biased region" description="Basic and acidic residues" evidence="4">
    <location>
        <begin position="66"/>
        <end position="76"/>
    </location>
</feature>
<evidence type="ECO:0000313" key="7">
    <source>
        <dbReference type="Proteomes" id="UP001295444"/>
    </source>
</evidence>
<dbReference type="FunFam" id="1.10.418.10:FF:000009">
    <property type="entry name" value="smoothelin isoform X2"/>
    <property type="match status" value="1"/>
</dbReference>
<dbReference type="Proteomes" id="UP001295444">
    <property type="component" value="Chromosome 11"/>
</dbReference>
<evidence type="ECO:0000313" key="6">
    <source>
        <dbReference type="EMBL" id="CAH2321502.1"/>
    </source>
</evidence>
<dbReference type="InterPro" id="IPR036872">
    <property type="entry name" value="CH_dom_sf"/>
</dbReference>
<name>A0AAD1T8F9_PELCU</name>
<evidence type="ECO:0000256" key="2">
    <source>
        <dbReference type="ARBA" id="ARBA00023054"/>
    </source>
</evidence>
<comment type="similarity">
    <text evidence="3">Belongs to the smoothelin family.</text>
</comment>
<dbReference type="InterPro" id="IPR050540">
    <property type="entry name" value="F-actin_Monoox_Mical"/>
</dbReference>
<evidence type="ECO:0000256" key="4">
    <source>
        <dbReference type="SAM" id="MobiDB-lite"/>
    </source>
</evidence>
<keyword evidence="1" id="KW-0597">Phosphoprotein</keyword>
<dbReference type="Pfam" id="PF00307">
    <property type="entry name" value="CH"/>
    <property type="match status" value="1"/>
</dbReference>
<feature type="compositionally biased region" description="Basic and acidic residues" evidence="4">
    <location>
        <begin position="122"/>
        <end position="171"/>
    </location>
</feature>
<dbReference type="Gene3D" id="1.10.418.10">
    <property type="entry name" value="Calponin-like domain"/>
    <property type="match status" value="1"/>
</dbReference>
<reference evidence="6" key="1">
    <citation type="submission" date="2022-03" db="EMBL/GenBank/DDBJ databases">
        <authorList>
            <person name="Alioto T."/>
            <person name="Alioto T."/>
            <person name="Gomez Garrido J."/>
        </authorList>
    </citation>
    <scope>NUCLEOTIDE SEQUENCE</scope>
</reference>
<keyword evidence="7" id="KW-1185">Reference proteome</keyword>